<dbReference type="Pfam" id="PF12784">
    <property type="entry name" value="PDDEXK_2"/>
    <property type="match status" value="1"/>
</dbReference>
<accession>A0A9D2BQ02</accession>
<sequence length="279" mass="33127">MGRFINPFTDFGFHRIFGQEIHKELLIDFLNQLLKGEREVRDIRIKNPLQTPELEEGRGVVFDVYCEDSDGVWFVVEMQAAAQPYFYDRGLYYLARAIDQQGQRGKDWKFELQPVYGVFFLNFKMEGEFSKFRTDVILADRSTGRMFSDKIRQVYLELPYFPRGSWEECENDFERWIYLLKHMETLERMPERLRKSVFERLLEVADVASLTKEERVLYDEALKRYRDYKNTVEYAEEKGIKKGIEQGKLEMALAMKRKGIPLEVIAECSGLSLEEIERL</sequence>
<dbReference type="AlphaFoldDB" id="A0A9D2BQ02"/>
<dbReference type="EMBL" id="DXEN01000010">
    <property type="protein sequence ID" value="HIX85378.1"/>
    <property type="molecule type" value="Genomic_DNA"/>
</dbReference>
<dbReference type="Proteomes" id="UP000823847">
    <property type="component" value="Unassembled WGS sequence"/>
</dbReference>
<dbReference type="NCBIfam" id="TIGR01784">
    <property type="entry name" value="T_den_put_tspse"/>
    <property type="match status" value="1"/>
</dbReference>
<comment type="caution">
    <text evidence="1">The sequence shown here is derived from an EMBL/GenBank/DDBJ whole genome shotgun (WGS) entry which is preliminary data.</text>
</comment>
<evidence type="ECO:0000313" key="1">
    <source>
        <dbReference type="EMBL" id="HIX85378.1"/>
    </source>
</evidence>
<gene>
    <name evidence="1" type="ORF">H9848_02050</name>
</gene>
<dbReference type="InterPro" id="IPR010106">
    <property type="entry name" value="RpnA"/>
</dbReference>
<reference evidence="1" key="2">
    <citation type="submission" date="2021-04" db="EMBL/GenBank/DDBJ databases">
        <authorList>
            <person name="Gilroy R."/>
        </authorList>
    </citation>
    <scope>NUCLEOTIDE SEQUENCE</scope>
    <source>
        <strain evidence="1">ChiHecec2B26-12326</strain>
    </source>
</reference>
<reference evidence="1" key="1">
    <citation type="journal article" date="2021" name="PeerJ">
        <title>Extensive microbial diversity within the chicken gut microbiome revealed by metagenomics and culture.</title>
        <authorList>
            <person name="Gilroy R."/>
            <person name="Ravi A."/>
            <person name="Getino M."/>
            <person name="Pursley I."/>
            <person name="Horton D.L."/>
            <person name="Alikhan N.F."/>
            <person name="Baker D."/>
            <person name="Gharbi K."/>
            <person name="Hall N."/>
            <person name="Watson M."/>
            <person name="Adriaenssens E.M."/>
            <person name="Foster-Nyarko E."/>
            <person name="Jarju S."/>
            <person name="Secka A."/>
            <person name="Antonio M."/>
            <person name="Oren A."/>
            <person name="Chaudhuri R.R."/>
            <person name="La Ragione R."/>
            <person name="Hildebrand F."/>
            <person name="Pallen M.J."/>
        </authorList>
    </citation>
    <scope>NUCLEOTIDE SEQUENCE</scope>
    <source>
        <strain evidence="1">ChiHecec2B26-12326</strain>
    </source>
</reference>
<dbReference type="PANTHER" id="PTHR41317">
    <property type="entry name" value="PD-(D_E)XK NUCLEASE FAMILY TRANSPOSASE"/>
    <property type="match status" value="1"/>
</dbReference>
<dbReference type="PANTHER" id="PTHR41317:SF1">
    <property type="entry name" value="PD-(D_E)XK NUCLEASE FAMILY TRANSPOSASE"/>
    <property type="match status" value="1"/>
</dbReference>
<name>A0A9D2BQ02_9BACT</name>
<protein>
    <submittedName>
        <fullName evidence="1">Rpn family recombination-promoting nuclease/putative transposase</fullName>
    </submittedName>
</protein>
<evidence type="ECO:0000313" key="2">
    <source>
        <dbReference type="Proteomes" id="UP000823847"/>
    </source>
</evidence>
<proteinExistence type="predicted"/>
<organism evidence="1 2">
    <name type="scientific">Candidatus Parabacteroides intestinigallinarum</name>
    <dbReference type="NCBI Taxonomy" id="2838722"/>
    <lineage>
        <taxon>Bacteria</taxon>
        <taxon>Pseudomonadati</taxon>
        <taxon>Bacteroidota</taxon>
        <taxon>Bacteroidia</taxon>
        <taxon>Bacteroidales</taxon>
        <taxon>Tannerellaceae</taxon>
        <taxon>Parabacteroides</taxon>
    </lineage>
</organism>